<proteinExistence type="predicted"/>
<dbReference type="AlphaFoldDB" id="A0AAD9NMH7"/>
<evidence type="ECO:0000313" key="3">
    <source>
        <dbReference type="Proteomes" id="UP001209878"/>
    </source>
</evidence>
<feature type="non-terminal residue" evidence="2">
    <location>
        <position position="125"/>
    </location>
</feature>
<comment type="caution">
    <text evidence="2">The sequence shown here is derived from an EMBL/GenBank/DDBJ whole genome shotgun (WGS) entry which is preliminary data.</text>
</comment>
<dbReference type="Proteomes" id="UP001209878">
    <property type="component" value="Unassembled WGS sequence"/>
</dbReference>
<evidence type="ECO:0000313" key="2">
    <source>
        <dbReference type="EMBL" id="KAK2175450.1"/>
    </source>
</evidence>
<protein>
    <submittedName>
        <fullName evidence="2">Uncharacterized protein</fullName>
    </submittedName>
</protein>
<accession>A0AAD9NMH7</accession>
<keyword evidence="3" id="KW-1185">Reference proteome</keyword>
<evidence type="ECO:0000256" key="1">
    <source>
        <dbReference type="SAM" id="MobiDB-lite"/>
    </source>
</evidence>
<organism evidence="2 3">
    <name type="scientific">Ridgeia piscesae</name>
    <name type="common">Tubeworm</name>
    <dbReference type="NCBI Taxonomy" id="27915"/>
    <lineage>
        <taxon>Eukaryota</taxon>
        <taxon>Metazoa</taxon>
        <taxon>Spiralia</taxon>
        <taxon>Lophotrochozoa</taxon>
        <taxon>Annelida</taxon>
        <taxon>Polychaeta</taxon>
        <taxon>Sedentaria</taxon>
        <taxon>Canalipalpata</taxon>
        <taxon>Sabellida</taxon>
        <taxon>Siboglinidae</taxon>
        <taxon>Ridgeia</taxon>
    </lineage>
</organism>
<sequence>GGERSEGTRHHTAPTAHGGEQVYTTETTRNCARAGTGKSHTRTGERHRGGKSQSCHLWSHLSVSPVRISMNIYLSFKKIANSYFVTICVIFSNMRSNMIKHLITAAFTTGSGLDEDRCCVVPLGV</sequence>
<dbReference type="EMBL" id="JAODUO010000729">
    <property type="protein sequence ID" value="KAK2175450.1"/>
    <property type="molecule type" value="Genomic_DNA"/>
</dbReference>
<reference evidence="2" key="1">
    <citation type="journal article" date="2023" name="Mol. Biol. Evol.">
        <title>Third-Generation Sequencing Reveals the Adaptive Role of the Epigenome in Three Deep-Sea Polychaetes.</title>
        <authorList>
            <person name="Perez M."/>
            <person name="Aroh O."/>
            <person name="Sun Y."/>
            <person name="Lan Y."/>
            <person name="Juniper S.K."/>
            <person name="Young C.R."/>
            <person name="Angers B."/>
            <person name="Qian P.Y."/>
        </authorList>
    </citation>
    <scope>NUCLEOTIDE SEQUENCE</scope>
    <source>
        <strain evidence="2">R07B-5</strain>
    </source>
</reference>
<feature type="region of interest" description="Disordered" evidence="1">
    <location>
        <begin position="1"/>
        <end position="52"/>
    </location>
</feature>
<gene>
    <name evidence="2" type="ORF">NP493_730g00026</name>
</gene>
<name>A0AAD9NMH7_RIDPI</name>